<sequence>MPIKHLQSVGKSGSGTSSSAKRPPWKAMVTSAAVLAGIVILIGFFFLTLALAWFSRDLPNPNALLERDVAQSTKIYDRTGEILLYEIHGDEQRTLVTIDQIPDVMKWATVSIEDKDFYKHHGVSWKGLFRAFLTSAIKRQRVQGTSTLTQQFVKNAVLTNERSVARKLKELLLSLQIERKYTKDQILQLYLNEIPYGSTLYGVESASQGYFGKSVRDITLDEAALLAALPQSPSRYNPYGTGSRGDSRELLVGRQRYVLDQMAEQGYITKEQAEEAKNIDTLAKLVPRQVGNIKAPHFVMMVREQLADEFGQRAVETGGLKVLTTLDWRLQQEAERIVREYVDAKGEIYRFRNASLVAIGPRDGQIIAMVGSKDFFDEEIDGQVNVALRPRQPGSSFKPIVYALGFQKGYTPDTVLWDVKTNFKTDVKDYTPTNYDLKERGPISVRLALQGSLNIPAVKMLYLTGVGSVLDFAEQLGYTTFGDRSRFGLSLVLGGGEVTLLEHTAAFGAFAAEGVLHPTTAILKVEGAKGETLKEWTLGEGKKVMDAQIARLLSNVLSDNAARAYVFGANNNLTLPDRPVAAKTGTTNSYRDAWTMGYTPSLAVGVWAGNNDNSEMIHGSGGSMAAAPIWQQFMKAATKDTPVESFTPPSPPDTTKEVLLGKAFEQTVKIDTITGKLATEYTPPEYVEEKVFREAHSILHYVNKDDPKGPVPTNPAADPQYNRWENAVQVWVQDPKNEWSATGTAPTEYDNVHTKENIPAVRVLHPAKNDRIQSRSFSIRAEVYAPRTIRSVRALMENYVIGTSYQLSNGNEWSFMAALPNAIEKGFHEVVIEARDDVGNVGRETLTINLLADPEPLLMSFVDLPPGTSLGLDAFPKRIYLQVNDLSTVVRADLRLESPSGENRLIGSNIKPQENPVEFRWSYVQGPGVYTLYAIVTDENGRTIESPRINISVTPPLLE</sequence>
<dbReference type="InterPro" id="IPR001460">
    <property type="entry name" value="PCN-bd_Tpept"/>
</dbReference>
<evidence type="ECO:0000256" key="6">
    <source>
        <dbReference type="ARBA" id="ARBA00022670"/>
    </source>
</evidence>
<dbReference type="GO" id="GO:0005886">
    <property type="term" value="C:plasma membrane"/>
    <property type="evidence" value="ECO:0007669"/>
    <property type="project" value="UniProtKB-SubCell"/>
</dbReference>
<keyword evidence="18" id="KW-0812">Transmembrane</keyword>
<dbReference type="GO" id="GO:0030288">
    <property type="term" value="C:outer membrane-bounded periplasmic space"/>
    <property type="evidence" value="ECO:0007669"/>
    <property type="project" value="TreeGrafter"/>
</dbReference>
<keyword evidence="18" id="KW-1133">Transmembrane helix</keyword>
<dbReference type="InterPro" id="IPR012338">
    <property type="entry name" value="Beta-lactam/transpept-like"/>
</dbReference>
<dbReference type="GO" id="GO:0008658">
    <property type="term" value="F:penicillin binding"/>
    <property type="evidence" value="ECO:0007669"/>
    <property type="project" value="InterPro"/>
</dbReference>
<keyword evidence="14" id="KW-0961">Cell wall biogenesis/degradation</keyword>
<evidence type="ECO:0000256" key="16">
    <source>
        <dbReference type="ARBA" id="ARBA00049902"/>
    </source>
</evidence>
<keyword evidence="8" id="KW-0808">Transferase</keyword>
<evidence type="ECO:0000256" key="15">
    <source>
        <dbReference type="ARBA" id="ARBA00034000"/>
    </source>
</evidence>
<evidence type="ECO:0000256" key="11">
    <source>
        <dbReference type="ARBA" id="ARBA00022984"/>
    </source>
</evidence>
<evidence type="ECO:0000256" key="13">
    <source>
        <dbReference type="ARBA" id="ARBA00023268"/>
    </source>
</evidence>
<dbReference type="InterPro" id="IPR050396">
    <property type="entry name" value="Glycosyltr_51/Transpeptidase"/>
</dbReference>
<comment type="catalytic activity">
    <reaction evidence="15">
        <text>Preferential cleavage: (Ac)2-L-Lys-D-Ala-|-D-Ala. Also transpeptidation of peptidyl-alanyl moieties that are N-acyl substituents of D-alanine.</text>
        <dbReference type="EC" id="3.4.16.4"/>
    </reaction>
</comment>
<dbReference type="GO" id="GO:0009002">
    <property type="term" value="F:serine-type D-Ala-D-Ala carboxypeptidase activity"/>
    <property type="evidence" value="ECO:0007669"/>
    <property type="project" value="UniProtKB-EC"/>
</dbReference>
<gene>
    <name evidence="21" type="ORF">HS096_02555</name>
</gene>
<comment type="catalytic activity">
    <reaction evidence="16">
        <text>[GlcNAc-(1-&gt;4)-Mur2Ac(oyl-L-Ala-gamma-D-Glu-L-Lys-D-Ala-D-Ala)](n)-di-trans,octa-cis-undecaprenyl diphosphate + beta-D-GlcNAc-(1-&gt;4)-Mur2Ac(oyl-L-Ala-gamma-D-Glu-L-Lys-D-Ala-D-Ala)-di-trans,octa-cis-undecaprenyl diphosphate = [GlcNAc-(1-&gt;4)-Mur2Ac(oyl-L-Ala-gamma-D-Glu-L-Lys-D-Ala-D-Ala)](n+1)-di-trans,octa-cis-undecaprenyl diphosphate + di-trans,octa-cis-undecaprenyl diphosphate + H(+)</text>
        <dbReference type="Rhea" id="RHEA:23708"/>
        <dbReference type="Rhea" id="RHEA-COMP:9602"/>
        <dbReference type="Rhea" id="RHEA-COMP:9603"/>
        <dbReference type="ChEBI" id="CHEBI:15378"/>
        <dbReference type="ChEBI" id="CHEBI:58405"/>
        <dbReference type="ChEBI" id="CHEBI:60033"/>
        <dbReference type="ChEBI" id="CHEBI:78435"/>
        <dbReference type="EC" id="2.4.99.28"/>
    </reaction>
</comment>
<keyword evidence="10" id="KW-0133">Cell shape</keyword>
<comment type="similarity">
    <text evidence="3">In the N-terminal section; belongs to the glycosyltransferase 51 family.</text>
</comment>
<keyword evidence="9" id="KW-0378">Hydrolase</keyword>
<dbReference type="GO" id="GO:0006508">
    <property type="term" value="P:proteolysis"/>
    <property type="evidence" value="ECO:0007669"/>
    <property type="project" value="UniProtKB-KW"/>
</dbReference>
<evidence type="ECO:0000256" key="14">
    <source>
        <dbReference type="ARBA" id="ARBA00023316"/>
    </source>
</evidence>
<keyword evidence="13" id="KW-0511">Multifunctional enzyme</keyword>
<evidence type="ECO:0000256" key="3">
    <source>
        <dbReference type="ARBA" id="ARBA00007739"/>
    </source>
</evidence>
<evidence type="ECO:0000256" key="5">
    <source>
        <dbReference type="ARBA" id="ARBA00022645"/>
    </source>
</evidence>
<evidence type="ECO:0000256" key="1">
    <source>
        <dbReference type="ARBA" id="ARBA00004236"/>
    </source>
</evidence>
<dbReference type="Gene3D" id="1.10.3810.10">
    <property type="entry name" value="Biosynthetic peptidoglycan transglycosylase-like"/>
    <property type="match status" value="1"/>
</dbReference>
<evidence type="ECO:0000256" key="7">
    <source>
        <dbReference type="ARBA" id="ARBA00022676"/>
    </source>
</evidence>
<evidence type="ECO:0000256" key="12">
    <source>
        <dbReference type="ARBA" id="ARBA00023136"/>
    </source>
</evidence>
<comment type="caution">
    <text evidence="21">The sequence shown here is derived from an EMBL/GenBank/DDBJ whole genome shotgun (WGS) entry which is preliminary data.</text>
</comment>
<keyword evidence="5" id="KW-0121">Carboxypeptidase</keyword>
<dbReference type="InterPro" id="IPR023346">
    <property type="entry name" value="Lysozyme-like_dom_sf"/>
</dbReference>
<evidence type="ECO:0000256" key="10">
    <source>
        <dbReference type="ARBA" id="ARBA00022960"/>
    </source>
</evidence>
<evidence type="ECO:0000256" key="18">
    <source>
        <dbReference type="SAM" id="Phobius"/>
    </source>
</evidence>
<proteinExistence type="inferred from homology"/>
<keyword evidence="7" id="KW-0328">Glycosyltransferase</keyword>
<evidence type="ECO:0000313" key="21">
    <source>
        <dbReference type="EMBL" id="MBE7525248.1"/>
    </source>
</evidence>
<dbReference type="FunFam" id="1.10.3810.10:FF:000001">
    <property type="entry name" value="Penicillin-binding protein 1A"/>
    <property type="match status" value="1"/>
</dbReference>
<feature type="domain" description="Glycosyl transferase family 51" evidence="20">
    <location>
        <begin position="84"/>
        <end position="262"/>
    </location>
</feature>
<evidence type="ECO:0000256" key="9">
    <source>
        <dbReference type="ARBA" id="ARBA00022801"/>
    </source>
</evidence>
<dbReference type="Pfam" id="PF00905">
    <property type="entry name" value="Transpeptidase"/>
    <property type="match status" value="1"/>
</dbReference>
<evidence type="ECO:0000313" key="22">
    <source>
        <dbReference type="Proteomes" id="UP000710385"/>
    </source>
</evidence>
<dbReference type="GO" id="GO:0071555">
    <property type="term" value="P:cell wall organization"/>
    <property type="evidence" value="ECO:0007669"/>
    <property type="project" value="UniProtKB-KW"/>
</dbReference>
<comment type="similarity">
    <text evidence="2">In the C-terminal section; belongs to the transpeptidase family.</text>
</comment>
<organism evidence="21 22">
    <name type="scientific">candidate division WWE3 bacterium</name>
    <dbReference type="NCBI Taxonomy" id="2053526"/>
    <lineage>
        <taxon>Bacteria</taxon>
        <taxon>Katanobacteria</taxon>
    </lineage>
</organism>
<feature type="region of interest" description="Disordered" evidence="17">
    <location>
        <begin position="1"/>
        <end position="22"/>
    </location>
</feature>
<dbReference type="Pfam" id="PF00912">
    <property type="entry name" value="Transgly"/>
    <property type="match status" value="1"/>
</dbReference>
<dbReference type="PANTHER" id="PTHR32282">
    <property type="entry name" value="BINDING PROTEIN TRANSPEPTIDASE, PUTATIVE-RELATED"/>
    <property type="match status" value="1"/>
</dbReference>
<dbReference type="GO" id="GO:0008360">
    <property type="term" value="P:regulation of cell shape"/>
    <property type="evidence" value="ECO:0007669"/>
    <property type="project" value="UniProtKB-KW"/>
</dbReference>
<protein>
    <submittedName>
        <fullName evidence="21">Penicillin-binding protein</fullName>
    </submittedName>
</protein>
<dbReference type="InterPro" id="IPR001264">
    <property type="entry name" value="Glyco_trans_51"/>
</dbReference>
<dbReference type="Gene3D" id="3.40.710.10">
    <property type="entry name" value="DD-peptidase/beta-lactamase superfamily"/>
    <property type="match status" value="1"/>
</dbReference>
<keyword evidence="12 18" id="KW-0472">Membrane</keyword>
<dbReference type="PANTHER" id="PTHR32282:SF11">
    <property type="entry name" value="PENICILLIN-BINDING PROTEIN 1B"/>
    <property type="match status" value="1"/>
</dbReference>
<evidence type="ECO:0000256" key="17">
    <source>
        <dbReference type="SAM" id="MobiDB-lite"/>
    </source>
</evidence>
<accession>A0A928Y5L6</accession>
<evidence type="ECO:0000259" key="19">
    <source>
        <dbReference type="Pfam" id="PF00905"/>
    </source>
</evidence>
<dbReference type="GO" id="GO:0009252">
    <property type="term" value="P:peptidoglycan biosynthetic process"/>
    <property type="evidence" value="ECO:0007669"/>
    <property type="project" value="UniProtKB-KW"/>
</dbReference>
<evidence type="ECO:0000256" key="4">
    <source>
        <dbReference type="ARBA" id="ARBA00022475"/>
    </source>
</evidence>
<keyword evidence="6" id="KW-0645">Protease</keyword>
<reference evidence="21" key="1">
    <citation type="submission" date="2020-05" db="EMBL/GenBank/DDBJ databases">
        <title>High-Quality Genomes of Partial-Nitritation/Anammox System by Hierarchical Clustering Based Hybrid Assembly.</title>
        <authorList>
            <person name="Liu L."/>
            <person name="Wang Y."/>
            <person name="Che Y."/>
            <person name="Chen Y."/>
            <person name="Xia Y."/>
            <person name="Luo R."/>
            <person name="Cheng S.H."/>
            <person name="Zheng C."/>
            <person name="Zhang T."/>
        </authorList>
    </citation>
    <scope>NUCLEOTIDE SEQUENCE</scope>
    <source>
        <strain evidence="21">H1_PAT1</strain>
    </source>
</reference>
<evidence type="ECO:0000259" key="20">
    <source>
        <dbReference type="Pfam" id="PF00912"/>
    </source>
</evidence>
<feature type="transmembrane region" description="Helical" evidence="18">
    <location>
        <begin position="27"/>
        <end position="54"/>
    </location>
</feature>
<dbReference type="SUPFAM" id="SSF53955">
    <property type="entry name" value="Lysozyme-like"/>
    <property type="match status" value="1"/>
</dbReference>
<evidence type="ECO:0000256" key="2">
    <source>
        <dbReference type="ARBA" id="ARBA00007090"/>
    </source>
</evidence>
<dbReference type="GO" id="GO:0008955">
    <property type="term" value="F:peptidoglycan glycosyltransferase activity"/>
    <property type="evidence" value="ECO:0007669"/>
    <property type="project" value="UniProtKB-EC"/>
</dbReference>
<keyword evidence="4" id="KW-1003">Cell membrane</keyword>
<dbReference type="SUPFAM" id="SSF56601">
    <property type="entry name" value="beta-lactamase/transpeptidase-like"/>
    <property type="match status" value="1"/>
</dbReference>
<feature type="compositionally biased region" description="Low complexity" evidence="17">
    <location>
        <begin position="8"/>
        <end position="19"/>
    </location>
</feature>
<dbReference type="AlphaFoldDB" id="A0A928Y5L6"/>
<dbReference type="EMBL" id="JABTTY010000001">
    <property type="protein sequence ID" value="MBE7525248.1"/>
    <property type="molecule type" value="Genomic_DNA"/>
</dbReference>
<comment type="subcellular location">
    <subcellularLocation>
        <location evidence="1">Cell membrane</location>
    </subcellularLocation>
</comment>
<dbReference type="InterPro" id="IPR036950">
    <property type="entry name" value="PBP_transglycosylase"/>
</dbReference>
<keyword evidence="11" id="KW-0573">Peptidoglycan synthesis</keyword>
<dbReference type="Proteomes" id="UP000710385">
    <property type="component" value="Unassembled WGS sequence"/>
</dbReference>
<feature type="domain" description="Penicillin-binding protein transpeptidase" evidence="19">
    <location>
        <begin position="355"/>
        <end position="635"/>
    </location>
</feature>
<evidence type="ECO:0000256" key="8">
    <source>
        <dbReference type="ARBA" id="ARBA00022679"/>
    </source>
</evidence>
<name>A0A928Y5L6_UNCKA</name>